<feature type="chain" id="PRO_5044497072" evidence="1">
    <location>
        <begin position="25"/>
        <end position="190"/>
    </location>
</feature>
<gene>
    <name evidence="2" type="ORF">ABV408_02390</name>
</gene>
<evidence type="ECO:0000313" key="2">
    <source>
        <dbReference type="EMBL" id="XCJ80037.1"/>
    </source>
</evidence>
<proteinExistence type="predicted"/>
<protein>
    <submittedName>
        <fullName evidence="2">Integrating conjugative element protein</fullName>
    </submittedName>
</protein>
<dbReference type="InterPro" id="IPR021300">
    <property type="entry name" value="Integr_conj_element_PFL4695"/>
</dbReference>
<dbReference type="NCBIfam" id="TIGR03765">
    <property type="entry name" value="ICE_PFL_4695"/>
    <property type="match status" value="1"/>
</dbReference>
<evidence type="ECO:0000256" key="1">
    <source>
        <dbReference type="SAM" id="SignalP"/>
    </source>
</evidence>
<sequence length="190" mass="20248">MTYPRNILVLTLLLAVALTSAAEAQESAKRPQGLPQLTVVADHGGISARPYYVAINGAGVDEGDGFSAQPSQGARSSPPFSEQDMLPIASARLTPGHVQPRQLHLPGGFTPIFLVGDDDLSRRWLAQRGDVLRKAHAVGLVVQVETEAGLQALRQAAEGLELRPVSGDGLAQRLGLHHYPVLISERGIEQ</sequence>
<dbReference type="Pfam" id="PF11072">
    <property type="entry name" value="DUF2859"/>
    <property type="match status" value="1"/>
</dbReference>
<feature type="signal peptide" evidence="1">
    <location>
        <begin position="1"/>
        <end position="24"/>
    </location>
</feature>
<accession>A0AB74UAI5</accession>
<dbReference type="AlphaFoldDB" id="A0AB74UAI5"/>
<reference evidence="2" key="1">
    <citation type="submission" date="2024-06" db="EMBL/GenBank/DDBJ databases">
        <title>Complete genome of Salinicola endophyticus HNIBRBA4755.</title>
        <authorList>
            <person name="Shin S.Y."/>
            <person name="Kang H."/>
            <person name="Song J."/>
        </authorList>
    </citation>
    <scope>NUCLEOTIDE SEQUENCE</scope>
    <source>
        <strain evidence="2">HNIBRBA4755</strain>
    </source>
</reference>
<keyword evidence="1" id="KW-0732">Signal</keyword>
<organism evidence="2">
    <name type="scientific">Salinicola endophyticus</name>
    <dbReference type="NCBI Taxonomy" id="1949083"/>
    <lineage>
        <taxon>Bacteria</taxon>
        <taxon>Pseudomonadati</taxon>
        <taxon>Pseudomonadota</taxon>
        <taxon>Gammaproteobacteria</taxon>
        <taxon>Oceanospirillales</taxon>
        <taxon>Halomonadaceae</taxon>
        <taxon>Salinicola</taxon>
    </lineage>
</organism>
<name>A0AB74UAI5_9GAMM</name>
<dbReference type="RefSeq" id="WP_353980887.1">
    <property type="nucleotide sequence ID" value="NZ_CP159578.1"/>
</dbReference>
<dbReference type="EMBL" id="CP159578">
    <property type="protein sequence ID" value="XCJ80037.1"/>
    <property type="molecule type" value="Genomic_DNA"/>
</dbReference>